<dbReference type="EMBL" id="ML143433">
    <property type="protein sequence ID" value="TBU27381.1"/>
    <property type="molecule type" value="Genomic_DNA"/>
</dbReference>
<organism evidence="2">
    <name type="scientific">Dichomitus squalens</name>
    <dbReference type="NCBI Taxonomy" id="114155"/>
    <lineage>
        <taxon>Eukaryota</taxon>
        <taxon>Fungi</taxon>
        <taxon>Dikarya</taxon>
        <taxon>Basidiomycota</taxon>
        <taxon>Agaricomycotina</taxon>
        <taxon>Agaricomycetes</taxon>
        <taxon>Polyporales</taxon>
        <taxon>Polyporaceae</taxon>
        <taxon>Dichomitus</taxon>
    </lineage>
</organism>
<reference evidence="2" key="1">
    <citation type="submission" date="2019-01" db="EMBL/GenBank/DDBJ databases">
        <title>Draft genome sequences of three monokaryotic isolates of the white-rot basidiomycete fungus Dichomitus squalens.</title>
        <authorList>
            <consortium name="DOE Joint Genome Institute"/>
            <person name="Lopez S.C."/>
            <person name="Andreopoulos B."/>
            <person name="Pangilinan J."/>
            <person name="Lipzen A."/>
            <person name="Riley R."/>
            <person name="Ahrendt S."/>
            <person name="Ng V."/>
            <person name="Barry K."/>
            <person name="Daum C."/>
            <person name="Grigoriev I.V."/>
            <person name="Hilden K.S."/>
            <person name="Makela M.R."/>
            <person name="de Vries R.P."/>
        </authorList>
    </citation>
    <scope>NUCLEOTIDE SEQUENCE [LARGE SCALE GENOMIC DNA]</scope>
    <source>
        <strain evidence="2">OM18370.1</strain>
    </source>
</reference>
<evidence type="ECO:0000256" key="1">
    <source>
        <dbReference type="SAM" id="Coils"/>
    </source>
</evidence>
<proteinExistence type="predicted"/>
<feature type="coiled-coil region" evidence="1">
    <location>
        <begin position="116"/>
        <end position="150"/>
    </location>
</feature>
<dbReference type="AlphaFoldDB" id="A0A4Q9MMJ9"/>
<keyword evidence="1" id="KW-0175">Coiled coil</keyword>
<feature type="coiled-coil region" evidence="1">
    <location>
        <begin position="189"/>
        <end position="251"/>
    </location>
</feature>
<dbReference type="Proteomes" id="UP000292957">
    <property type="component" value="Unassembled WGS sequence"/>
</dbReference>
<sequence length="334" mass="36786">MDSDYKPLIVSDVQRAICALNGVVVLLQDNTRPTTGSELIEKNYPQATLGQFLAFSQMVVESLGSAHATVSRWLMETGERLMRNLGEGRDVEDALKRTSFELGEADYLAGATEERIQILNAHIVNLNAEFHQAEHELDRAESRLERKTRTRDLARLGGALIIALIPRASETSFVDVLAIVDREALQAPVDEQKEVVSRLESQLRTARDQLQVQTQKLENERAEGLRLCSRIDALRQKAKDLAADARALETARASLAELSVRIHECLRSVNGALNSATSISIMRSMGDVVSGLRGVVVSLGQEAMFSGPLAQLNDAAFAALDRRVSTVRYHRVTA</sequence>
<gene>
    <name evidence="2" type="ORF">BD311DRAFT_724324</name>
</gene>
<name>A0A4Q9MMJ9_9APHY</name>
<dbReference type="OrthoDB" id="2748519at2759"/>
<accession>A0A4Q9MMJ9</accession>
<protein>
    <submittedName>
        <fullName evidence="2">Uncharacterized protein</fullName>
    </submittedName>
</protein>
<evidence type="ECO:0000313" key="2">
    <source>
        <dbReference type="EMBL" id="TBU27381.1"/>
    </source>
</evidence>